<feature type="compositionally biased region" description="Basic and acidic residues" evidence="1">
    <location>
        <begin position="53"/>
        <end position="62"/>
    </location>
</feature>
<gene>
    <name evidence="2" type="ORF">DEHRE_11795</name>
</gene>
<organism evidence="2 3">
    <name type="scientific">Dehalobacter restrictus (strain DSM 9455 / PER-K23)</name>
    <dbReference type="NCBI Taxonomy" id="871738"/>
    <lineage>
        <taxon>Bacteria</taxon>
        <taxon>Bacillati</taxon>
        <taxon>Bacillota</taxon>
        <taxon>Clostridia</taxon>
        <taxon>Eubacteriales</taxon>
        <taxon>Desulfitobacteriaceae</taxon>
        <taxon>Dehalobacter</taxon>
    </lineage>
</organism>
<feature type="region of interest" description="Disordered" evidence="1">
    <location>
        <begin position="18"/>
        <end position="62"/>
    </location>
</feature>
<evidence type="ECO:0000256" key="1">
    <source>
        <dbReference type="SAM" id="MobiDB-lite"/>
    </source>
</evidence>
<keyword evidence="3" id="KW-1185">Reference proteome</keyword>
<evidence type="ECO:0000313" key="2">
    <source>
        <dbReference type="EMBL" id="AHF11457.1"/>
    </source>
</evidence>
<reference evidence="2 3" key="1">
    <citation type="journal article" date="2013" name="Stand. Genomic Sci.">
        <title>Complete genome sequence of Dehalobacter restrictus PER-K23(T.).</title>
        <authorList>
            <person name="Kruse T."/>
            <person name="Maillard J."/>
            <person name="Goodwin L."/>
            <person name="Woyke T."/>
            <person name="Teshima H."/>
            <person name="Bruce D."/>
            <person name="Detter C."/>
            <person name="Tapia R."/>
            <person name="Han C."/>
            <person name="Huntemann M."/>
            <person name="Wei C.L."/>
            <person name="Han J."/>
            <person name="Chen A."/>
            <person name="Kyrpides N."/>
            <person name="Szeto E."/>
            <person name="Markowitz V."/>
            <person name="Ivanova N."/>
            <person name="Pagani I."/>
            <person name="Pati A."/>
            <person name="Pitluck S."/>
            <person name="Nolan M."/>
            <person name="Holliger C."/>
            <person name="Smidt H."/>
        </authorList>
    </citation>
    <scope>NUCLEOTIDE SEQUENCE [LARGE SCALE GENOMIC DNA]</scope>
    <source>
        <strain evidence="3">DSM 9455</strain>
    </source>
</reference>
<sequence length="62" mass="6808">MTVLAYLHIKHNCDGISENRNYQTAKSPKKNMPSGNSTGLTPLMIAANSSPRKIGEEHKNVL</sequence>
<dbReference type="Proteomes" id="UP000018934">
    <property type="component" value="Chromosome"/>
</dbReference>
<dbReference type="EMBL" id="CP007033">
    <property type="protein sequence ID" value="AHF11457.1"/>
    <property type="molecule type" value="Genomic_DNA"/>
</dbReference>
<name>A0ABN4C0X1_DEHRP</name>
<proteinExistence type="predicted"/>
<evidence type="ECO:0000313" key="3">
    <source>
        <dbReference type="Proteomes" id="UP000018934"/>
    </source>
</evidence>
<accession>A0ABN4C0X1</accession>
<protein>
    <submittedName>
        <fullName evidence="2">Uncharacterized protein</fullName>
    </submittedName>
</protein>